<comment type="caution">
    <text evidence="11">Lacks conserved residue(s) required for the propagation of feature annotation.</text>
</comment>
<dbReference type="Gene3D" id="2.10.25.10">
    <property type="entry name" value="Laminin"/>
    <property type="match status" value="23"/>
</dbReference>
<comment type="similarity">
    <text evidence="2">Belongs to the fibulin family.</text>
</comment>
<feature type="compositionally biased region" description="Low complexity" evidence="12">
    <location>
        <begin position="1311"/>
        <end position="1326"/>
    </location>
</feature>
<dbReference type="FunFam" id="2.10.25.10:FF:000005">
    <property type="entry name" value="Fibrillin 2"/>
    <property type="match status" value="4"/>
</dbReference>
<dbReference type="FunFam" id="2.10.25.10:FF:000038">
    <property type="entry name" value="Fibrillin 2"/>
    <property type="match status" value="1"/>
</dbReference>
<dbReference type="InterPro" id="IPR001881">
    <property type="entry name" value="EGF-like_Ca-bd_dom"/>
</dbReference>
<feature type="domain" description="EGF-like" evidence="14">
    <location>
        <begin position="1343"/>
        <end position="1379"/>
    </location>
</feature>
<name>A0A979FEX9_HYAAZ</name>
<evidence type="ECO:0000256" key="4">
    <source>
        <dbReference type="ARBA" id="ARBA00022530"/>
    </source>
</evidence>
<feature type="region of interest" description="Disordered" evidence="12">
    <location>
        <begin position="1288"/>
        <end position="1326"/>
    </location>
</feature>
<dbReference type="Pfam" id="PF07645">
    <property type="entry name" value="EGF_CA"/>
    <property type="match status" value="18"/>
</dbReference>
<dbReference type="FunFam" id="2.10.25.10:FF:000240">
    <property type="entry name" value="Vitamin K-dependent protein S"/>
    <property type="match status" value="1"/>
</dbReference>
<evidence type="ECO:0000259" key="14">
    <source>
        <dbReference type="PROSITE" id="PS50026"/>
    </source>
</evidence>
<keyword evidence="8" id="KW-0106">Calcium</keyword>
<dbReference type="SMART" id="SM00179">
    <property type="entry name" value="EGF_CA"/>
    <property type="match status" value="23"/>
</dbReference>
<dbReference type="InterPro" id="IPR052235">
    <property type="entry name" value="Nephronectin_domain"/>
</dbReference>
<dbReference type="CDD" id="cd00054">
    <property type="entry name" value="EGF_CA"/>
    <property type="match status" value="13"/>
</dbReference>
<feature type="region of interest" description="Disordered" evidence="12">
    <location>
        <begin position="709"/>
        <end position="752"/>
    </location>
</feature>
<feature type="domain" description="EGF-like" evidence="14">
    <location>
        <begin position="1585"/>
        <end position="1628"/>
    </location>
</feature>
<keyword evidence="15" id="KW-1185">Reference proteome</keyword>
<dbReference type="InterPro" id="IPR009030">
    <property type="entry name" value="Growth_fac_rcpt_cys_sf"/>
</dbReference>
<feature type="domain" description="EGF-like" evidence="14">
    <location>
        <begin position="888"/>
        <end position="926"/>
    </location>
</feature>
<evidence type="ECO:0000313" key="15">
    <source>
        <dbReference type="Proteomes" id="UP000694843"/>
    </source>
</evidence>
<dbReference type="InterPro" id="IPR000152">
    <property type="entry name" value="EGF-type_Asp/Asn_hydroxyl_site"/>
</dbReference>
<evidence type="ECO:0000313" key="16">
    <source>
        <dbReference type="RefSeq" id="XP_047735449.1"/>
    </source>
</evidence>
<evidence type="ECO:0000256" key="13">
    <source>
        <dbReference type="SAM" id="SignalP"/>
    </source>
</evidence>
<dbReference type="SMART" id="SM00181">
    <property type="entry name" value="EGF"/>
    <property type="match status" value="18"/>
</dbReference>
<keyword evidence="9" id="KW-1015">Disulfide bond</keyword>
<keyword evidence="5 11" id="KW-0245">EGF-like domain</keyword>
<accession>A0A979FEX9</accession>
<dbReference type="OrthoDB" id="10022113at2759"/>
<feature type="signal peptide" evidence="13">
    <location>
        <begin position="1"/>
        <end position="31"/>
    </location>
</feature>
<dbReference type="SUPFAM" id="SSF57196">
    <property type="entry name" value="EGF/Laminin"/>
    <property type="match status" value="1"/>
</dbReference>
<feature type="compositionally biased region" description="Basic residues" evidence="12">
    <location>
        <begin position="709"/>
        <end position="730"/>
    </location>
</feature>
<comment type="subcellular location">
    <subcellularLocation>
        <location evidence="1">Secreted</location>
        <location evidence="1">Extracellular space</location>
        <location evidence="1">Extracellular matrix</location>
    </subcellularLocation>
</comment>
<evidence type="ECO:0000256" key="11">
    <source>
        <dbReference type="PROSITE-ProRule" id="PRU00076"/>
    </source>
</evidence>
<dbReference type="InterPro" id="IPR026823">
    <property type="entry name" value="cEGF"/>
</dbReference>
<evidence type="ECO:0000256" key="10">
    <source>
        <dbReference type="ARBA" id="ARBA00023180"/>
    </source>
</evidence>
<feature type="domain" description="EGF-like" evidence="14">
    <location>
        <begin position="1629"/>
        <end position="1669"/>
    </location>
</feature>
<evidence type="ECO:0000256" key="6">
    <source>
        <dbReference type="ARBA" id="ARBA00022729"/>
    </source>
</evidence>
<evidence type="ECO:0000256" key="5">
    <source>
        <dbReference type="ARBA" id="ARBA00022536"/>
    </source>
</evidence>
<dbReference type="FunFam" id="2.10.25.10:FF:000014">
    <property type="entry name" value="Latent-transforming growth factor beta-binding protein 3"/>
    <property type="match status" value="1"/>
</dbReference>
<dbReference type="PROSITE" id="PS01187">
    <property type="entry name" value="EGF_CA"/>
    <property type="match status" value="11"/>
</dbReference>
<dbReference type="InterPro" id="IPR055088">
    <property type="entry name" value="Fibulin_C"/>
</dbReference>
<evidence type="ECO:0000256" key="3">
    <source>
        <dbReference type="ARBA" id="ARBA00022525"/>
    </source>
</evidence>
<dbReference type="SUPFAM" id="SSF57184">
    <property type="entry name" value="Growth factor receptor domain"/>
    <property type="match status" value="8"/>
</dbReference>
<dbReference type="InterPro" id="IPR049883">
    <property type="entry name" value="NOTCH1_EGF-like"/>
</dbReference>
<reference evidence="16" key="1">
    <citation type="submission" date="2025-08" db="UniProtKB">
        <authorList>
            <consortium name="RefSeq"/>
        </authorList>
    </citation>
    <scope>IDENTIFICATION</scope>
    <source>
        <tissue evidence="16">Whole organism</tissue>
    </source>
</reference>
<evidence type="ECO:0000256" key="2">
    <source>
        <dbReference type="ARBA" id="ARBA00006127"/>
    </source>
</evidence>
<dbReference type="InterPro" id="IPR018097">
    <property type="entry name" value="EGF_Ca-bd_CS"/>
</dbReference>
<keyword evidence="10" id="KW-0325">Glycoprotein</keyword>
<dbReference type="Pfam" id="PF22914">
    <property type="entry name" value="Fibulin_C"/>
    <property type="match status" value="1"/>
</dbReference>
<dbReference type="PROSITE" id="PS50026">
    <property type="entry name" value="EGF_3"/>
    <property type="match status" value="5"/>
</dbReference>
<keyword evidence="3" id="KW-0964">Secreted</keyword>
<dbReference type="GO" id="GO:0005509">
    <property type="term" value="F:calcium ion binding"/>
    <property type="evidence" value="ECO:0007669"/>
    <property type="project" value="InterPro"/>
</dbReference>
<evidence type="ECO:0000256" key="8">
    <source>
        <dbReference type="ARBA" id="ARBA00022837"/>
    </source>
</evidence>
<proteinExistence type="inferred from homology"/>
<dbReference type="InterPro" id="IPR000742">
    <property type="entry name" value="EGF"/>
</dbReference>
<feature type="chain" id="PRO_5036788131" evidence="13">
    <location>
        <begin position="32"/>
        <end position="1894"/>
    </location>
</feature>
<dbReference type="Proteomes" id="UP000694843">
    <property type="component" value="Unplaced"/>
</dbReference>
<feature type="region of interest" description="Disordered" evidence="12">
    <location>
        <begin position="988"/>
        <end position="1007"/>
    </location>
</feature>
<keyword evidence="4" id="KW-0272">Extracellular matrix</keyword>
<evidence type="ECO:0000256" key="12">
    <source>
        <dbReference type="SAM" id="MobiDB-lite"/>
    </source>
</evidence>
<dbReference type="PROSITE" id="PS01186">
    <property type="entry name" value="EGF_2"/>
    <property type="match status" value="6"/>
</dbReference>
<dbReference type="PANTHER" id="PTHR24050">
    <property type="entry name" value="PA14 DOMAIN-CONTAINING PROTEIN"/>
    <property type="match status" value="1"/>
</dbReference>
<gene>
    <name evidence="16" type="primary">LOC108683347</name>
</gene>
<keyword evidence="6 13" id="KW-0732">Signal</keyword>
<dbReference type="PANTHER" id="PTHR24050:SF28">
    <property type="entry name" value="UROMODULIN-LIKE"/>
    <property type="match status" value="1"/>
</dbReference>
<organism evidence="15 16">
    <name type="scientific">Hyalella azteca</name>
    <name type="common">Amphipod</name>
    <dbReference type="NCBI Taxonomy" id="294128"/>
    <lineage>
        <taxon>Eukaryota</taxon>
        <taxon>Metazoa</taxon>
        <taxon>Ecdysozoa</taxon>
        <taxon>Arthropoda</taxon>
        <taxon>Crustacea</taxon>
        <taxon>Multicrustacea</taxon>
        <taxon>Malacostraca</taxon>
        <taxon>Eumalacostraca</taxon>
        <taxon>Peracarida</taxon>
        <taxon>Amphipoda</taxon>
        <taxon>Senticaudata</taxon>
        <taxon>Talitrida</taxon>
        <taxon>Talitroidea</taxon>
        <taxon>Hyalellidae</taxon>
        <taxon>Hyalella</taxon>
    </lineage>
</organism>
<dbReference type="PROSITE" id="PS00010">
    <property type="entry name" value="ASX_HYDROXYL"/>
    <property type="match status" value="5"/>
</dbReference>
<protein>
    <submittedName>
        <fullName evidence="16">Fibrillin-1 isoform X1</fullName>
    </submittedName>
</protein>
<dbReference type="Pfam" id="PF12662">
    <property type="entry name" value="cEGF"/>
    <property type="match status" value="3"/>
</dbReference>
<feature type="domain" description="EGF-like" evidence="14">
    <location>
        <begin position="1543"/>
        <end position="1584"/>
    </location>
</feature>
<evidence type="ECO:0000256" key="1">
    <source>
        <dbReference type="ARBA" id="ARBA00004498"/>
    </source>
</evidence>
<sequence length="1894" mass="207631">MKLGVTKSWASPASTVVVAAAFAFILPVVSGDVESTLARCCALGANWARDDKTCAEFPTPVTGEPSEHQSICLTAAAICCLRLYREEQCEKGKQAAQKGHDCRVPAALGGEYYKDCCEGCKLGLVSGSMALSCSFRSLQFGFPWDVAYTQCCTQLHPQLPVLPREQPERVHDNTLLYPGSSSPVADSDNLCLLFRDQLCAHICVPAVGSYTCQCHPGFTLSVDKKTCLQQEPIDRCADNDACEHICRDTGIAIVCACDPGYRLADDERSCDDLDECSLGLHSCTPGVQVCFNQEGSYACVNPDGSLTVPWVTPSTTGPVSRGPLAVGLGQGNHILSATDPQDYLSGSPGRCPTGYRYNTRSRVCDDVDECVTVPGLCGRGGLCSNTIGSYTCTQLPPDTCPPGYRFDMPLQSCRDIDECSEGLDNCKRSSHLCINIQGSFACQELKDTTSCPAGYKYNDVNKACEDVNECAEASLVCREDEVCRNTIGAYDCEIECDQGFQYSSGLETCVDMDECTQGGHDCVSGSQVCVNEPGSFRCEDLRDATRIDDDASLLAPRVTGGVNATPASRSEVQECPVGYGFDLSSRQCLDIDECEGGVHACNADAERCINTLGSFRCSKKRCPMGYTKGLNGDCIDIDECEERNHALCLPGQICVNTPGSFECQVECRDGFRYDPSHPLTCADIDECSNSPCAPNETCMNTEGSFICHPGHRHRHEGSRRKGHHGSNRRGSHNDRNGVSNNTRTSDRTGASMPVSVDRIGASEDHKQTHGPEPCLPGYARADDASDCEDVDECETSPSPCGDEEVCMNHPGGYRCRLPPRIRSCPPGHRFIAADDACVDINECEERADDCSASSQTCINSVGSYRCIDRSPTCSFGYRFDSESRECVDVNECTQAQPPCRPLHICINTRGGFSCRMRVGVPGNHSNNEDSHKFNLHKENRVNFTTVDKFPASHGIIHRRIFQEFPSANSSLTVNSVLDYMKKDYIANDSSSFNAGKSSNTKMPSPQTEEILFSKKSRNLTEEGNGLNLQPVIHARKLNEKRIENSNSDMASKNDDNSSHENSVLFSDQRDQTSHLSTHTLLKKIIREKMYHHSHIKEDEPVIDDVHPRMNIQEAERAQNISYPLYSTKYFHRHLVAGVSEKEGDLPEVAKPPTGALVCAPGFRLEMRTAVCVDIDECIEERDFCDVITEVCTNLPGGYRCDQQKGGIPFAPEDSSPDRKLVTFSKNESLNPNSNPNLTMIDQTAFNIDFSDDALNSSHRVPIKIPSLRVPSALPTRSPHPDLIEATTLEPAQSPSLSYTNPISTTPPPLPSSSSSPSTAGTNTPSASCPPGFHFDVTNDTCRDVDECETSPCMAEERCRNTLGSFECRCREGYKLDSSTSRCKDINECQLGTYDCEESQRCDNTIGSYTCVRISGCGTGYTLNHNNGLCEDNDECESGKHDCVQLGPQWRCVNTKGSFRCEKKVCPELQFLDPFGECVNVTCPEGYKPHSKSCIDIDECAEAGLSNCRANENCVNLLGSYICQPKMLCGRGFALDETGTNCVDIDECASGDHECTGGQECHNRRGSYTCQCPTGFRLNRARQCQDIDECSTYYGAACSSNAVCENTPGSFLCHCNDGFEKTDGGRNCIDIDECAREVNICHHRCINVRGGYQCICNAGYNIAADNRSCVDVDECEETRLRGKGRLCVGVCDNTPGSFQCTCPPGYSLQPDLRTCKDNNECEREGVCRGPSEQCINTRGSFRCMEIACPSGYVRDTTHKSRCKKRSLYCRQDDILCHRQPLSYSYNFLPLVSNMSLPTTGQVDLFTMRGPLWATSTVRFALELESVRSPTGIQPAVRDSFTLRRTSINQAVISLQQQLEGPQEIQLALSMKLYHGSEYSGSAVAKLLILISEYDF</sequence>
<evidence type="ECO:0000256" key="7">
    <source>
        <dbReference type="ARBA" id="ARBA00022737"/>
    </source>
</evidence>
<dbReference type="RefSeq" id="XP_047735449.1">
    <property type="nucleotide sequence ID" value="XM_047879493.1"/>
</dbReference>
<dbReference type="OMA" id="GYYWSIS"/>
<feature type="compositionally biased region" description="Polar residues" evidence="12">
    <location>
        <begin position="1289"/>
        <end position="1298"/>
    </location>
</feature>
<dbReference type="GeneID" id="108683347"/>
<feature type="region of interest" description="Disordered" evidence="12">
    <location>
        <begin position="1046"/>
        <end position="1071"/>
    </location>
</feature>
<evidence type="ECO:0000256" key="9">
    <source>
        <dbReference type="ARBA" id="ARBA00023157"/>
    </source>
</evidence>
<keyword evidence="7" id="KW-0677">Repeat</keyword>